<dbReference type="EMBL" id="SSTD01015999">
    <property type="protein sequence ID" value="TYK01871.1"/>
    <property type="molecule type" value="Genomic_DNA"/>
</dbReference>
<evidence type="ECO:0000313" key="4">
    <source>
        <dbReference type="Proteomes" id="UP000321393"/>
    </source>
</evidence>
<dbReference type="STRING" id="1194695.A0A5D3BQ25"/>
<dbReference type="Pfam" id="PF07727">
    <property type="entry name" value="RVT_2"/>
    <property type="match status" value="1"/>
</dbReference>
<dbReference type="InterPro" id="IPR013103">
    <property type="entry name" value="RVT_2"/>
</dbReference>
<accession>A0A5D3BQ25</accession>
<dbReference type="Proteomes" id="UP000321393">
    <property type="component" value="Unassembled WGS sequence"/>
</dbReference>
<evidence type="ECO:0000313" key="3">
    <source>
        <dbReference type="EMBL" id="TYK01871.1"/>
    </source>
</evidence>
<comment type="caution">
    <text evidence="3">The sequence shown here is derived from an EMBL/GenBank/DDBJ whole genome shotgun (WGS) entry which is preliminary data.</text>
</comment>
<protein>
    <submittedName>
        <fullName evidence="3">Pre-mRNA polyadenylation factor fip-1-like</fullName>
    </submittedName>
</protein>
<proteinExistence type="predicted"/>
<gene>
    <name evidence="3" type="ORF">E5676_scaffold113G001330</name>
    <name evidence="2" type="ORF">E6C27_scaffold207G001440</name>
</gene>
<evidence type="ECO:0000259" key="1">
    <source>
        <dbReference type="Pfam" id="PF07727"/>
    </source>
</evidence>
<feature type="domain" description="Reverse transcriptase Ty1/copia-type" evidence="1">
    <location>
        <begin position="3"/>
        <end position="95"/>
    </location>
</feature>
<evidence type="ECO:0000313" key="2">
    <source>
        <dbReference type="EMBL" id="KAA0052308.1"/>
    </source>
</evidence>
<sequence length="179" mass="20328">MAVVCKWAFTLKYKSDGILDLYKARLVTKAFTWTYGIGYLEKFSPVVKLNTVRVLLSIAINKKWPLHQLDVKNVFLNGDLEEEVHISFPSGFKEMGRTKDHPTDTPVKFTIKLGNFVDKVLTDKEKKTSKKCIDAYADSDWARSVTHRKSTCGYCTFMWGNLVTGKKGHVQPSPGLSYL</sequence>
<dbReference type="Proteomes" id="UP000321947">
    <property type="component" value="Unassembled WGS sequence"/>
</dbReference>
<organism evidence="3 5">
    <name type="scientific">Cucumis melo var. makuwa</name>
    <name type="common">Oriental melon</name>
    <dbReference type="NCBI Taxonomy" id="1194695"/>
    <lineage>
        <taxon>Eukaryota</taxon>
        <taxon>Viridiplantae</taxon>
        <taxon>Streptophyta</taxon>
        <taxon>Embryophyta</taxon>
        <taxon>Tracheophyta</taxon>
        <taxon>Spermatophyta</taxon>
        <taxon>Magnoliopsida</taxon>
        <taxon>eudicotyledons</taxon>
        <taxon>Gunneridae</taxon>
        <taxon>Pentapetalae</taxon>
        <taxon>rosids</taxon>
        <taxon>fabids</taxon>
        <taxon>Cucurbitales</taxon>
        <taxon>Cucurbitaceae</taxon>
        <taxon>Benincaseae</taxon>
        <taxon>Cucumis</taxon>
    </lineage>
</organism>
<name>A0A5D3BQ25_CUCMM</name>
<dbReference type="OrthoDB" id="411615at2759"/>
<reference evidence="4 5" key="1">
    <citation type="submission" date="2019-08" db="EMBL/GenBank/DDBJ databases">
        <title>Draft genome sequences of two oriental melons (Cucumis melo L. var makuwa).</title>
        <authorList>
            <person name="Kwon S.-Y."/>
        </authorList>
    </citation>
    <scope>NUCLEOTIDE SEQUENCE [LARGE SCALE GENOMIC DNA]</scope>
    <source>
        <strain evidence="5">cv. Chang Bougi</strain>
        <strain evidence="4">cv. SW 3</strain>
        <tissue evidence="3">Leaf</tissue>
    </source>
</reference>
<evidence type="ECO:0000313" key="5">
    <source>
        <dbReference type="Proteomes" id="UP000321947"/>
    </source>
</evidence>
<dbReference type="AlphaFoldDB" id="A0A5D3BQ25"/>
<dbReference type="EMBL" id="SSTE01010863">
    <property type="protein sequence ID" value="KAA0052308.1"/>
    <property type="molecule type" value="Genomic_DNA"/>
</dbReference>